<evidence type="ECO:0000313" key="1">
    <source>
        <dbReference type="EMBL" id="ALD83681.1"/>
    </source>
</evidence>
<dbReference type="AlphaFoldDB" id="A0A0M5KRZ1"/>
<dbReference type="InterPro" id="IPR046301">
    <property type="entry name" value="DUF6416"/>
</dbReference>
<name>A0A0M5KRZ1_9ACTN</name>
<dbReference type="Pfam" id="PF19980">
    <property type="entry name" value="DUF6416"/>
    <property type="match status" value="1"/>
</dbReference>
<accession>A0A0M5KRZ1</accession>
<sequence>MELSLPPQQAGAVLEQLQDQLRNSQEISPPAALPAPMRLLLSDGHPMWDKHSGGGRDGKEWDLSSDLERAETLYHSAPPNVRFFLDLLMDLPGQLLDADEICERSEGRFTGRSSLSGALNGIAKPYRESHRNYPFYWWKGDPSQYAMKPTVAELFRRARKRG</sequence>
<proteinExistence type="predicted"/>
<organism evidence="1">
    <name type="scientific">Streptomyces sp. CNH365</name>
    <dbReference type="NCBI Taxonomy" id="1714301"/>
    <lineage>
        <taxon>Bacteria</taxon>
        <taxon>Bacillati</taxon>
        <taxon>Actinomycetota</taxon>
        <taxon>Actinomycetes</taxon>
        <taxon>Kitasatosporales</taxon>
        <taxon>Streptomycetaceae</taxon>
        <taxon>Streptomyces</taxon>
    </lineage>
</organism>
<reference evidence="1" key="1">
    <citation type="journal article" date="2015" name="ACS Chem. Biol.">
        <title>Two of a Kind-The Biosynthetic Pathways of Chlorotonil and Anthracimycin.</title>
        <authorList>
            <person name="Jungmann K."/>
            <person name="Jansen R."/>
            <person name="Gerth K."/>
            <person name="Huch V."/>
            <person name="Krug D."/>
            <person name="Fenical W."/>
            <person name="Muller R."/>
        </authorList>
    </citation>
    <scope>NUCLEOTIDE SEQUENCE</scope>
    <source>
        <strain evidence="1">CNH365</strain>
    </source>
</reference>
<dbReference type="EMBL" id="KT368179">
    <property type="protein sequence ID" value="ALD83681.1"/>
    <property type="molecule type" value="Genomic_DNA"/>
</dbReference>
<protein>
    <submittedName>
        <fullName evidence="1">Uncharacterized protein</fullName>
    </submittedName>
</protein>